<dbReference type="EMBL" id="DSOK01000126">
    <property type="protein sequence ID" value="HEN14666.1"/>
    <property type="molecule type" value="Genomic_DNA"/>
</dbReference>
<keyword evidence="1" id="KW-0472">Membrane</keyword>
<feature type="transmembrane region" description="Helical" evidence="1">
    <location>
        <begin position="85"/>
        <end position="108"/>
    </location>
</feature>
<name>A0A7C2JX80_9PLAN</name>
<organism evidence="2">
    <name type="scientific">Schlesneria paludicola</name>
    <dbReference type="NCBI Taxonomy" id="360056"/>
    <lineage>
        <taxon>Bacteria</taxon>
        <taxon>Pseudomonadati</taxon>
        <taxon>Planctomycetota</taxon>
        <taxon>Planctomycetia</taxon>
        <taxon>Planctomycetales</taxon>
        <taxon>Planctomycetaceae</taxon>
        <taxon>Schlesneria</taxon>
    </lineage>
</organism>
<evidence type="ECO:0000256" key="1">
    <source>
        <dbReference type="SAM" id="Phobius"/>
    </source>
</evidence>
<protein>
    <recommendedName>
        <fullName evidence="3">Copper resistance protein D domain-containing protein</fullName>
    </recommendedName>
</protein>
<feature type="transmembrane region" description="Helical" evidence="1">
    <location>
        <begin position="55"/>
        <end position="73"/>
    </location>
</feature>
<gene>
    <name evidence="2" type="ORF">ENQ76_04250</name>
</gene>
<sequence length="161" mass="17212">MNPVDVLSRWLHVGTAIVLLGGTAYIRFVLMPAAKQLPDVEHEKLRELVTARWKRFVHGGIALLLLTGFYNYFQATPADAFRKQYHMLVGIKILLALAVFALGSALVGRSRALAGLRQSAATWLGVVLLLGAVIVGISSYLKVAGQAALRGPIPAAAAPAD</sequence>
<keyword evidence="1" id="KW-0812">Transmembrane</keyword>
<accession>A0A7C2JX80</accession>
<feature type="transmembrane region" description="Helical" evidence="1">
    <location>
        <begin position="120"/>
        <end position="141"/>
    </location>
</feature>
<dbReference type="AlphaFoldDB" id="A0A7C2JX80"/>
<comment type="caution">
    <text evidence="2">The sequence shown here is derived from an EMBL/GenBank/DDBJ whole genome shotgun (WGS) entry which is preliminary data.</text>
</comment>
<evidence type="ECO:0000313" key="2">
    <source>
        <dbReference type="EMBL" id="HEN14666.1"/>
    </source>
</evidence>
<proteinExistence type="predicted"/>
<reference evidence="2" key="1">
    <citation type="journal article" date="2020" name="mSystems">
        <title>Genome- and Community-Level Interaction Insights into Carbon Utilization and Element Cycling Functions of Hydrothermarchaeota in Hydrothermal Sediment.</title>
        <authorList>
            <person name="Zhou Z."/>
            <person name="Liu Y."/>
            <person name="Xu W."/>
            <person name="Pan J."/>
            <person name="Luo Z.H."/>
            <person name="Li M."/>
        </authorList>
    </citation>
    <scope>NUCLEOTIDE SEQUENCE [LARGE SCALE GENOMIC DNA]</scope>
    <source>
        <strain evidence="2">SpSt-339</strain>
    </source>
</reference>
<feature type="transmembrane region" description="Helical" evidence="1">
    <location>
        <begin position="12"/>
        <end position="34"/>
    </location>
</feature>
<evidence type="ECO:0008006" key="3">
    <source>
        <dbReference type="Google" id="ProtNLM"/>
    </source>
</evidence>
<keyword evidence="1" id="KW-1133">Transmembrane helix</keyword>